<proteinExistence type="predicted"/>
<dbReference type="EMBL" id="MU393485">
    <property type="protein sequence ID" value="KAI4864531.1"/>
    <property type="molecule type" value="Genomic_DNA"/>
</dbReference>
<dbReference type="Proteomes" id="UP001497700">
    <property type="component" value="Unassembled WGS sequence"/>
</dbReference>
<sequence length="409" mass="43740">MATRQDSNNLIDFSPPSSGISTPVSRHSHTYPRPQPQSPPPQTYNGSSGGHDGGSSNTGNGGGSYIGSAVLGLWRRLSALETPSPPPSHTQLYHAHSEPVDKASTTTTTTTAITAAIGDGINGPFIPPSRPPGRVPSPRGLPSLEPLSLRGYRADTDSDERLLARGVAEEIRTFLPERLKIAEDWRLVYSLYQDGSSLATLYQLCDEYRGRRVGFVLVVRDGKDGTFGAYLTEAPHPAASYYGTGECFLWRASLHAPLPPPPSADTSNLNYRTTTIASPTSPSFPPANDTLSATSQQQQQQTLSPGSTDPTTGKLLAKPRQPQPQQPPSSQSIRFQNFAYTGANDYCIFCETKFLSVGGGGGGTYGLWLNDGLSRGHSAPCDTFLNQPLSDEGEKFDVMGVELWVVGSG</sequence>
<accession>A0ACB9YYJ0</accession>
<protein>
    <submittedName>
        <fullName evidence="1">TLD-domain-containing protein</fullName>
    </submittedName>
</protein>
<comment type="caution">
    <text evidence="1">The sequence shown here is derived from an EMBL/GenBank/DDBJ whole genome shotgun (WGS) entry which is preliminary data.</text>
</comment>
<evidence type="ECO:0000313" key="1">
    <source>
        <dbReference type="EMBL" id="KAI4864531.1"/>
    </source>
</evidence>
<gene>
    <name evidence="1" type="ORF">F4820DRAFT_448968</name>
</gene>
<keyword evidence="2" id="KW-1185">Reference proteome</keyword>
<evidence type="ECO:0000313" key="2">
    <source>
        <dbReference type="Proteomes" id="UP001497700"/>
    </source>
</evidence>
<reference evidence="1 2" key="1">
    <citation type="journal article" date="2022" name="New Phytol.">
        <title>Ecological generalism drives hyperdiversity of secondary metabolite gene clusters in xylarialean endophytes.</title>
        <authorList>
            <person name="Franco M.E.E."/>
            <person name="Wisecaver J.H."/>
            <person name="Arnold A.E."/>
            <person name="Ju Y.M."/>
            <person name="Slot J.C."/>
            <person name="Ahrendt S."/>
            <person name="Moore L.P."/>
            <person name="Eastman K.E."/>
            <person name="Scott K."/>
            <person name="Konkel Z."/>
            <person name="Mondo S.J."/>
            <person name="Kuo A."/>
            <person name="Hayes R.D."/>
            <person name="Haridas S."/>
            <person name="Andreopoulos B."/>
            <person name="Riley R."/>
            <person name="LaButti K."/>
            <person name="Pangilinan J."/>
            <person name="Lipzen A."/>
            <person name="Amirebrahimi M."/>
            <person name="Yan J."/>
            <person name="Adam C."/>
            <person name="Keymanesh K."/>
            <person name="Ng V."/>
            <person name="Louie K."/>
            <person name="Northen T."/>
            <person name="Drula E."/>
            <person name="Henrissat B."/>
            <person name="Hsieh H.M."/>
            <person name="Youens-Clark K."/>
            <person name="Lutzoni F."/>
            <person name="Miadlikowska J."/>
            <person name="Eastwood D.C."/>
            <person name="Hamelin R.C."/>
            <person name="Grigoriev I.V."/>
            <person name="U'Ren J.M."/>
        </authorList>
    </citation>
    <scope>NUCLEOTIDE SEQUENCE [LARGE SCALE GENOMIC DNA]</scope>
    <source>
        <strain evidence="1 2">CBS 119005</strain>
    </source>
</reference>
<name>A0ACB9YYJ0_9PEZI</name>
<organism evidence="1 2">
    <name type="scientific">Hypoxylon rubiginosum</name>
    <dbReference type="NCBI Taxonomy" id="110542"/>
    <lineage>
        <taxon>Eukaryota</taxon>
        <taxon>Fungi</taxon>
        <taxon>Dikarya</taxon>
        <taxon>Ascomycota</taxon>
        <taxon>Pezizomycotina</taxon>
        <taxon>Sordariomycetes</taxon>
        <taxon>Xylariomycetidae</taxon>
        <taxon>Xylariales</taxon>
        <taxon>Hypoxylaceae</taxon>
        <taxon>Hypoxylon</taxon>
    </lineage>
</organism>